<organism evidence="4 5">
    <name type="scientific">Agrococcus baldri</name>
    <dbReference type="NCBI Taxonomy" id="153730"/>
    <lineage>
        <taxon>Bacteria</taxon>
        <taxon>Bacillati</taxon>
        <taxon>Actinomycetota</taxon>
        <taxon>Actinomycetes</taxon>
        <taxon>Micrococcales</taxon>
        <taxon>Microbacteriaceae</taxon>
        <taxon>Agrococcus</taxon>
    </lineage>
</organism>
<feature type="region of interest" description="Disordered" evidence="3">
    <location>
        <begin position="1"/>
        <end position="61"/>
    </location>
</feature>
<protein>
    <submittedName>
        <fullName evidence="4">Dehydrogenase</fullName>
    </submittedName>
</protein>
<feature type="region of interest" description="Disordered" evidence="3">
    <location>
        <begin position="260"/>
        <end position="282"/>
    </location>
</feature>
<dbReference type="SUPFAM" id="SSF51735">
    <property type="entry name" value="NAD(P)-binding Rossmann-fold domains"/>
    <property type="match status" value="1"/>
</dbReference>
<dbReference type="PANTHER" id="PTHR48107:SF16">
    <property type="entry name" value="NADPH-DEPENDENT ALDEHYDE REDUCTASE 1, CHLOROPLASTIC"/>
    <property type="match status" value="1"/>
</dbReference>
<dbReference type="GO" id="GO:0016614">
    <property type="term" value="F:oxidoreductase activity, acting on CH-OH group of donors"/>
    <property type="evidence" value="ECO:0007669"/>
    <property type="project" value="UniProtKB-ARBA"/>
</dbReference>
<dbReference type="PRINTS" id="PR00081">
    <property type="entry name" value="GDHRDH"/>
</dbReference>
<dbReference type="PROSITE" id="PS00061">
    <property type="entry name" value="ADH_SHORT"/>
    <property type="match status" value="1"/>
</dbReference>
<dbReference type="FunFam" id="3.40.50.720:FF:000097">
    <property type="entry name" value="SDR family oxidoreductase"/>
    <property type="match status" value="1"/>
</dbReference>
<dbReference type="Gene3D" id="3.40.50.720">
    <property type="entry name" value="NAD(P)-binding Rossmann-like Domain"/>
    <property type="match status" value="1"/>
</dbReference>
<dbReference type="Pfam" id="PF13561">
    <property type="entry name" value="adh_short_C2"/>
    <property type="match status" value="1"/>
</dbReference>
<dbReference type="PANTHER" id="PTHR48107">
    <property type="entry name" value="NADPH-DEPENDENT ALDEHYDE REDUCTASE-LIKE PROTEIN, CHLOROPLASTIC-RELATED"/>
    <property type="match status" value="1"/>
</dbReference>
<evidence type="ECO:0000313" key="4">
    <source>
        <dbReference type="EMBL" id="GEK79171.1"/>
    </source>
</evidence>
<dbReference type="AlphaFoldDB" id="A0AA87UQN3"/>
<dbReference type="RefSeq" id="WP_146792544.1">
    <property type="nucleotide sequence ID" value="NZ_BJUU01000002.1"/>
</dbReference>
<evidence type="ECO:0000256" key="3">
    <source>
        <dbReference type="SAM" id="MobiDB-lite"/>
    </source>
</evidence>
<keyword evidence="2" id="KW-0560">Oxidoreductase</keyword>
<dbReference type="InterPro" id="IPR036291">
    <property type="entry name" value="NAD(P)-bd_dom_sf"/>
</dbReference>
<gene>
    <name evidence="4" type="ORF">ABA31_05220</name>
</gene>
<sequence length="318" mass="33456">MTDQSTSTGSGDASADDANRETTDQLAFQNPVTRYPVIEPPEQDQPEPGLDAKLLPKSDRGEFSYRGTGRLEGRRALITGGDSGIGAAVAIAFAREGADVAITYLPAEEPDAQEIKRIVEEAGRTAVLLPGDLTDKAFCESSVADAVAGLGGLDILVNNAGKQIAQKSLAELPDEQLVQTYEVNVFAMFRITKAALAHLQPGSTIINTTSIVAYMAPEVLVDYASTKAAINSFTKSMGQQLAPKGIRVNAVAPGPIWTPLQPTDGQPKEELPTFGQSTPLGRAGQPTELAPAYVFLASPESSYVIGETLNVNGGMPTP</sequence>
<keyword evidence="5" id="KW-1185">Reference proteome</keyword>
<dbReference type="PRINTS" id="PR00080">
    <property type="entry name" value="SDRFAMILY"/>
</dbReference>
<reference evidence="4 5" key="1">
    <citation type="submission" date="2019-07" db="EMBL/GenBank/DDBJ databases">
        <title>Whole genome shotgun sequence of Agrococcus baldri NBRC 103055.</title>
        <authorList>
            <person name="Hosoyama A."/>
            <person name="Uohara A."/>
            <person name="Ohji S."/>
            <person name="Ichikawa N."/>
        </authorList>
    </citation>
    <scope>NUCLEOTIDE SEQUENCE [LARGE SCALE GENOMIC DNA]</scope>
    <source>
        <strain evidence="4 5">NBRC 103055</strain>
    </source>
</reference>
<proteinExistence type="inferred from homology"/>
<accession>A0AA87UQN3</accession>
<comment type="similarity">
    <text evidence="1">Belongs to the short-chain dehydrogenases/reductases (SDR) family.</text>
</comment>
<comment type="caution">
    <text evidence="4">The sequence shown here is derived from an EMBL/GenBank/DDBJ whole genome shotgun (WGS) entry which is preliminary data.</text>
</comment>
<name>A0AA87UQN3_9MICO</name>
<evidence type="ECO:0000256" key="2">
    <source>
        <dbReference type="ARBA" id="ARBA00023002"/>
    </source>
</evidence>
<dbReference type="InterPro" id="IPR002347">
    <property type="entry name" value="SDR_fam"/>
</dbReference>
<feature type="compositionally biased region" description="Polar residues" evidence="3">
    <location>
        <begin position="1"/>
        <end position="11"/>
    </location>
</feature>
<evidence type="ECO:0000256" key="1">
    <source>
        <dbReference type="ARBA" id="ARBA00006484"/>
    </source>
</evidence>
<dbReference type="EMBL" id="BJUU01000002">
    <property type="protein sequence ID" value="GEK79171.1"/>
    <property type="molecule type" value="Genomic_DNA"/>
</dbReference>
<evidence type="ECO:0000313" key="5">
    <source>
        <dbReference type="Proteomes" id="UP000321749"/>
    </source>
</evidence>
<dbReference type="Proteomes" id="UP000321749">
    <property type="component" value="Unassembled WGS sequence"/>
</dbReference>
<dbReference type="InterPro" id="IPR020904">
    <property type="entry name" value="Sc_DH/Rdtase_CS"/>
</dbReference>